<dbReference type="GO" id="GO:0009007">
    <property type="term" value="F:site-specific DNA-methyltransferase (adenine-specific) activity"/>
    <property type="evidence" value="ECO:0007669"/>
    <property type="project" value="UniProtKB-EC"/>
</dbReference>
<keyword evidence="4" id="KW-0949">S-adenosyl-L-methionine</keyword>
<dbReference type="GO" id="GO:0032259">
    <property type="term" value="P:methylation"/>
    <property type="evidence" value="ECO:0007669"/>
    <property type="project" value="UniProtKB-KW"/>
</dbReference>
<evidence type="ECO:0000256" key="2">
    <source>
        <dbReference type="ARBA" id="ARBA00022603"/>
    </source>
</evidence>
<gene>
    <name evidence="9" type="ORF">SAMN02745216_02523</name>
</gene>
<dbReference type="OrthoDB" id="9806213at2"/>
<dbReference type="InterPro" id="IPR047939">
    <property type="entry name" value="BREX_1_PglX"/>
</dbReference>
<evidence type="ECO:0000256" key="4">
    <source>
        <dbReference type="ARBA" id="ARBA00022691"/>
    </source>
</evidence>
<keyword evidence="6" id="KW-0175">Coiled coil</keyword>
<comment type="catalytic activity">
    <reaction evidence="5">
        <text>a 2'-deoxyadenosine in DNA + S-adenosyl-L-methionine = an N(6)-methyl-2'-deoxyadenosine in DNA + S-adenosyl-L-homocysteine + H(+)</text>
        <dbReference type="Rhea" id="RHEA:15197"/>
        <dbReference type="Rhea" id="RHEA-COMP:12418"/>
        <dbReference type="Rhea" id="RHEA-COMP:12419"/>
        <dbReference type="ChEBI" id="CHEBI:15378"/>
        <dbReference type="ChEBI" id="CHEBI:57856"/>
        <dbReference type="ChEBI" id="CHEBI:59789"/>
        <dbReference type="ChEBI" id="CHEBI:90615"/>
        <dbReference type="ChEBI" id="CHEBI:90616"/>
        <dbReference type="EC" id="2.1.1.72"/>
    </reaction>
</comment>
<dbReference type="InterPro" id="IPR029063">
    <property type="entry name" value="SAM-dependent_MTases_sf"/>
</dbReference>
<keyword evidence="2 9" id="KW-0489">Methyltransferase</keyword>
<dbReference type="EC" id="2.1.1.72" evidence="1"/>
<evidence type="ECO:0000313" key="10">
    <source>
        <dbReference type="Proteomes" id="UP000183994"/>
    </source>
</evidence>
<feature type="domain" description="Type II methyltransferase M.TaqI-like" evidence="8">
    <location>
        <begin position="357"/>
        <end position="619"/>
    </location>
</feature>
<dbReference type="SUPFAM" id="SSF53335">
    <property type="entry name" value="S-adenosyl-L-methionine-dependent methyltransferases"/>
    <property type="match status" value="1"/>
</dbReference>
<evidence type="ECO:0000256" key="6">
    <source>
        <dbReference type="SAM" id="Coils"/>
    </source>
</evidence>
<accession>A0A1M6N5X1</accession>
<dbReference type="RefSeq" id="WP_073476320.1">
    <property type="nucleotide sequence ID" value="NZ_FQZU01000014.1"/>
</dbReference>
<protein>
    <recommendedName>
        <fullName evidence="1">site-specific DNA-methyltransferase (adenine-specific)</fullName>
        <ecNumber evidence="1">2.1.1.72</ecNumber>
    </recommendedName>
</protein>
<feature type="region of interest" description="Disordered" evidence="7">
    <location>
        <begin position="969"/>
        <end position="999"/>
    </location>
</feature>
<organism evidence="9 10">
    <name type="scientific">Desulfatibacillum alkenivorans DSM 16219</name>
    <dbReference type="NCBI Taxonomy" id="1121393"/>
    <lineage>
        <taxon>Bacteria</taxon>
        <taxon>Pseudomonadati</taxon>
        <taxon>Thermodesulfobacteriota</taxon>
        <taxon>Desulfobacteria</taxon>
        <taxon>Desulfobacterales</taxon>
        <taxon>Desulfatibacillaceae</taxon>
        <taxon>Desulfatibacillum</taxon>
    </lineage>
</organism>
<evidence type="ECO:0000256" key="5">
    <source>
        <dbReference type="ARBA" id="ARBA00047942"/>
    </source>
</evidence>
<keyword evidence="3 9" id="KW-0808">Transferase</keyword>
<dbReference type="GO" id="GO:0006304">
    <property type="term" value="P:DNA modification"/>
    <property type="evidence" value="ECO:0007669"/>
    <property type="project" value="InterPro"/>
</dbReference>
<dbReference type="InterPro" id="IPR011639">
    <property type="entry name" value="MethylTrfase_TaqI-like_dom"/>
</dbReference>
<name>A0A1M6N5X1_9BACT</name>
<dbReference type="PANTHER" id="PTHR33841:SF1">
    <property type="entry name" value="DNA METHYLTRANSFERASE A"/>
    <property type="match status" value="1"/>
</dbReference>
<dbReference type="Pfam" id="PF07669">
    <property type="entry name" value="Eco57I"/>
    <property type="match status" value="1"/>
</dbReference>
<evidence type="ECO:0000256" key="3">
    <source>
        <dbReference type="ARBA" id="ARBA00022679"/>
    </source>
</evidence>
<sequence>MNDSLIAQIQRFTLEAREMLETEASRQLEGIYGWLPNGDFADPGKYPALDQIEEAVVTRSRLEAHAGEEKAAGVSGREAREKLVRETAFTWLNRIVALRMMEERKIIKSTVGKLEKSNAFIFWLTSDGNEDMYALHEQGALPKNAMGEGPSDQAYRQFILWQCGQLAKDVSVLFDPETLSSRLFPRPAVLKQIVESMNPPELAEAWQAGNEETVGWVYQAFNSEELQAAFTAARLSKTKFEAKDIPSVTQLFTLKWVVKFLVENTLGRLWMEMHPDSRLKNHMDYLVPFSETKRELKLVREITFLDPSCGSMHFGLFAFDLLVEMHREELEKAGQPGWPEKPSVDSEETIPASIISNNIHGIDIDLRAVQLSALTLLLKARTLNKQSDFTDRNLVCANVEAVTGGRLDDFISKTQFSHPIYERILRAMAASLKDSEQLGSLLRLERILEHHIAEERKKVDAQKQLGLAFPGVTQDQFTTEAGVQEFFEILEVHILRHLDLFVQESREGEQEPNHFASETAKGLRLLSLVSDRYDVVATNPPYLSGRKMNKRLADMLKDQYPEGKADLYAAFILRCQELARPKGFVGMLTMHSFMFISSYENMRETLRDNVCVETLAHFGGGLFAVGNPGTLQTAAHVLRKETETAKRLEHQGTFFRLVREKDSEGKRLAFENGLAALKAGQPHPLVFTSHMEDFDAVPGKPWVYWVPPTILQLFLNLDLLGNTAPPRQGLATADNSRFLRKWWELALSNLVRNASTCADSKITGKKWFPYMKGGAPIHWYGNQEHIVNWKDDGVEIRNFTNEKGKVLSRPQNTGYYFLKGVTWSDVSSKGFAGRLSPGGFVHDVSGMTCFPKDSQLYEVLSVFNSTVAKYLLSALNPTIHYQVGDIERLPIPDQSSATLDSLVERAVDLARQTSVESEITYDFTLPPLSIEQVDNRHARLREIEEEIDREVTRLYGLTEEDRLALKAELEGTATADVDEEGEDSDNGDEEDEAAESAWTEPQLARAWISYALGTVLGRYAIGQPEGLGRGDFDEATVAAIRALVDEDGVMPSDQGHQQDITARTLKCLELMRGSDISHALIRNAADSDGDPEDLLRNFLDRFTGKPEVSFWRHHFQLYRKRPIYWPLQSPKRKFTVWVFQERFTPDTLFKVRSEFADPKIRWLEGQVKDLKEKADQSAGAVKRDLEKEASKLSDILDDVQEFSKRLNAVIQRGYTPRIDDGVLINAAPLWELLPSWPDTKKAWKELEEGKFDWAHQAMDHWPDRVKEKCETNKSFAIAHGLA</sequence>
<dbReference type="Gene3D" id="3.40.50.150">
    <property type="entry name" value="Vaccinia Virus protein VP39"/>
    <property type="match status" value="1"/>
</dbReference>
<dbReference type="InterPro" id="IPR050953">
    <property type="entry name" value="N4_N6_ade-DNA_methylase"/>
</dbReference>
<evidence type="ECO:0000259" key="8">
    <source>
        <dbReference type="Pfam" id="PF07669"/>
    </source>
</evidence>
<proteinExistence type="predicted"/>
<evidence type="ECO:0000256" key="1">
    <source>
        <dbReference type="ARBA" id="ARBA00011900"/>
    </source>
</evidence>
<reference evidence="10" key="1">
    <citation type="submission" date="2016-11" db="EMBL/GenBank/DDBJ databases">
        <authorList>
            <person name="Varghese N."/>
            <person name="Submissions S."/>
        </authorList>
    </citation>
    <scope>NUCLEOTIDE SEQUENCE [LARGE SCALE GENOMIC DNA]</scope>
    <source>
        <strain evidence="10">DSM 16219</strain>
    </source>
</reference>
<feature type="compositionally biased region" description="Acidic residues" evidence="7">
    <location>
        <begin position="976"/>
        <end position="994"/>
    </location>
</feature>
<dbReference type="EMBL" id="FQZU01000014">
    <property type="protein sequence ID" value="SHJ91033.1"/>
    <property type="molecule type" value="Genomic_DNA"/>
</dbReference>
<evidence type="ECO:0000256" key="7">
    <source>
        <dbReference type="SAM" id="MobiDB-lite"/>
    </source>
</evidence>
<dbReference type="PANTHER" id="PTHR33841">
    <property type="entry name" value="DNA METHYLTRANSFERASE YEEA-RELATED"/>
    <property type="match status" value="1"/>
</dbReference>
<dbReference type="NCBIfam" id="NF033452">
    <property type="entry name" value="BREX_1_MTaseX"/>
    <property type="match status" value="1"/>
</dbReference>
<keyword evidence="10" id="KW-1185">Reference proteome</keyword>
<dbReference type="PROSITE" id="PS00092">
    <property type="entry name" value="N6_MTASE"/>
    <property type="match status" value="1"/>
</dbReference>
<feature type="coiled-coil region" evidence="6">
    <location>
        <begin position="930"/>
        <end position="960"/>
    </location>
</feature>
<dbReference type="InterPro" id="IPR002052">
    <property type="entry name" value="DNA_methylase_N6_adenine_CS"/>
</dbReference>
<evidence type="ECO:0000313" key="9">
    <source>
        <dbReference type="EMBL" id="SHJ91033.1"/>
    </source>
</evidence>
<dbReference type="GO" id="GO:0003676">
    <property type="term" value="F:nucleic acid binding"/>
    <property type="evidence" value="ECO:0007669"/>
    <property type="project" value="InterPro"/>
</dbReference>
<dbReference type="Proteomes" id="UP000183994">
    <property type="component" value="Unassembled WGS sequence"/>
</dbReference>
<dbReference type="STRING" id="1121393.SAMN02745216_02523"/>